<feature type="binding site" evidence="11">
    <location>
        <position position="262"/>
    </location>
    <ligand>
        <name>shikimate</name>
        <dbReference type="ChEBI" id="CHEBI:36208"/>
    </ligand>
</feature>
<evidence type="ECO:0000256" key="10">
    <source>
        <dbReference type="ARBA" id="ARBA00048567"/>
    </source>
</evidence>
<evidence type="ECO:0000256" key="2">
    <source>
        <dbReference type="ARBA" id="ARBA00022605"/>
    </source>
</evidence>
<evidence type="ECO:0000256" key="3">
    <source>
        <dbReference type="ARBA" id="ARBA00022679"/>
    </source>
</evidence>
<evidence type="ECO:0000256" key="5">
    <source>
        <dbReference type="ARBA" id="ARBA00022777"/>
    </source>
</evidence>
<dbReference type="PANTHER" id="PTHR21089:SF1">
    <property type="entry name" value="BIFUNCTIONAL 3-DEHYDROQUINATE DEHYDRATASE_SHIKIMATE DEHYDROGENASE, CHLOROPLASTIC"/>
    <property type="match status" value="1"/>
</dbReference>
<dbReference type="GO" id="GO:0009423">
    <property type="term" value="P:chorismate biosynthetic process"/>
    <property type="evidence" value="ECO:0007669"/>
    <property type="project" value="UniProtKB-UniRule"/>
</dbReference>
<evidence type="ECO:0000256" key="7">
    <source>
        <dbReference type="ARBA" id="ARBA00022857"/>
    </source>
</evidence>
<name>H1Z1Z2_9EURY</name>
<dbReference type="Gene3D" id="3.40.50.720">
    <property type="entry name" value="NAD(P)-binding Rossmann-like Domain"/>
    <property type="match status" value="1"/>
</dbReference>
<feature type="binding site" evidence="11">
    <location>
        <position position="416"/>
    </location>
    <ligand>
        <name>shikimate</name>
        <dbReference type="ChEBI" id="CHEBI:36208"/>
    </ligand>
</feature>
<feature type="binding site" evidence="11">
    <location>
        <begin position="330"/>
        <end position="334"/>
    </location>
    <ligand>
        <name>NADP(+)</name>
        <dbReference type="ChEBI" id="CHEBI:58349"/>
    </ligand>
</feature>
<keyword evidence="9 11" id="KW-0057">Aromatic amino acid biosynthesis</keyword>
<feature type="domain" description="Quinate/shikimate 5-dehydrogenase/glutamyl-tRNA reductase" evidence="12">
    <location>
        <begin position="318"/>
        <end position="388"/>
    </location>
</feature>
<gene>
    <name evidence="11" type="primary">aroE</name>
    <name evidence="15" type="ORF">Metlim_1350</name>
</gene>
<protein>
    <recommendedName>
        <fullName evidence="11">Shikimate dehydrogenase (NADP(+))</fullName>
        <shortName evidence="11">SDH</shortName>
        <ecNumber evidence="11">1.1.1.25</ecNumber>
    </recommendedName>
</protein>
<comment type="caution">
    <text evidence="11">Lacks conserved residue(s) required for the propagation of feature annotation.</text>
</comment>
<feature type="binding site" evidence="11">
    <location>
        <position position="437"/>
    </location>
    <ligand>
        <name>NADP(+)</name>
        <dbReference type="ChEBI" id="CHEBI:58349"/>
    </ligand>
</feature>
<dbReference type="AlphaFoldDB" id="H1Z1Z2"/>
<dbReference type="InterPro" id="IPR027417">
    <property type="entry name" value="P-loop_NTPase"/>
</dbReference>
<feature type="binding site" evidence="11">
    <location>
        <begin position="217"/>
        <end position="219"/>
    </location>
    <ligand>
        <name>shikimate</name>
        <dbReference type="ChEBI" id="CHEBI:36208"/>
    </ligand>
</feature>
<dbReference type="GO" id="GO:0005524">
    <property type="term" value="F:ATP binding"/>
    <property type="evidence" value="ECO:0007669"/>
    <property type="project" value="UniProtKB-KW"/>
</dbReference>
<dbReference type="GO" id="GO:0009073">
    <property type="term" value="P:aromatic amino acid family biosynthetic process"/>
    <property type="evidence" value="ECO:0007669"/>
    <property type="project" value="UniProtKB-KW"/>
</dbReference>
<comment type="pathway">
    <text evidence="11">Metabolic intermediate biosynthesis; chorismate biosynthesis; chorismate from D-erythrose 4-phosphate and phosphoenolpyruvate: step 4/7.</text>
</comment>
<keyword evidence="6" id="KW-0067">ATP-binding</keyword>
<dbReference type="InterPro" id="IPR011342">
    <property type="entry name" value="Shikimate_DH"/>
</dbReference>
<dbReference type="InterPro" id="IPR013708">
    <property type="entry name" value="Shikimate_DH-bd_N"/>
</dbReference>
<evidence type="ECO:0000256" key="11">
    <source>
        <dbReference type="HAMAP-Rule" id="MF_00222"/>
    </source>
</evidence>
<reference evidence="15 16" key="1">
    <citation type="submission" date="2011-10" db="EMBL/GenBank/DDBJ databases">
        <title>The Improved High-Quality Draft genome of Methanoplanus limicola DSM 2279.</title>
        <authorList>
            <consortium name="US DOE Joint Genome Institute (JGI-PGF)"/>
            <person name="Lucas S."/>
            <person name="Copeland A."/>
            <person name="Lapidus A."/>
            <person name="Glavina del Rio T."/>
            <person name="Dalin E."/>
            <person name="Tice H."/>
            <person name="Bruce D."/>
            <person name="Goodwin L."/>
            <person name="Pitluck S."/>
            <person name="Peters L."/>
            <person name="Mikhailova N."/>
            <person name="Lu M."/>
            <person name="Kyrpides N."/>
            <person name="Mavromatis K."/>
            <person name="Ivanova N."/>
            <person name="Markowitz V."/>
            <person name="Cheng J.-F."/>
            <person name="Hugenholtz P."/>
            <person name="Woyke T."/>
            <person name="Wu D."/>
            <person name="Wirth R."/>
            <person name="Brambilla E.-M."/>
            <person name="Klenk H.-P."/>
            <person name="Eisen J.A."/>
        </authorList>
    </citation>
    <scope>NUCLEOTIDE SEQUENCE [LARGE SCALE GENOMIC DNA]</scope>
    <source>
        <strain evidence="15 16">DSM 2279</strain>
    </source>
</reference>
<evidence type="ECO:0000256" key="9">
    <source>
        <dbReference type="ARBA" id="ARBA00023141"/>
    </source>
</evidence>
<comment type="catalytic activity">
    <reaction evidence="11">
        <text>shikimate + NADP(+) = 3-dehydroshikimate + NADPH + H(+)</text>
        <dbReference type="Rhea" id="RHEA:17737"/>
        <dbReference type="ChEBI" id="CHEBI:15378"/>
        <dbReference type="ChEBI" id="CHEBI:16630"/>
        <dbReference type="ChEBI" id="CHEBI:36208"/>
        <dbReference type="ChEBI" id="CHEBI:57783"/>
        <dbReference type="ChEBI" id="CHEBI:58349"/>
        <dbReference type="EC" id="1.1.1.25"/>
    </reaction>
</comment>
<dbReference type="EC" id="1.1.1.25" evidence="11"/>
<dbReference type="Pfam" id="PF01488">
    <property type="entry name" value="Shikimate_DH"/>
    <property type="match status" value="1"/>
</dbReference>
<organism evidence="15 16">
    <name type="scientific">Methanoplanus limicola DSM 2279</name>
    <dbReference type="NCBI Taxonomy" id="937775"/>
    <lineage>
        <taxon>Archaea</taxon>
        <taxon>Methanobacteriati</taxon>
        <taxon>Methanobacteriota</taxon>
        <taxon>Stenosarchaea group</taxon>
        <taxon>Methanomicrobia</taxon>
        <taxon>Methanomicrobiales</taxon>
        <taxon>Methanomicrobiaceae</taxon>
        <taxon>Methanoplanus</taxon>
    </lineage>
</organism>
<dbReference type="Gene3D" id="3.40.50.300">
    <property type="entry name" value="P-loop containing nucleotide triphosphate hydrolases"/>
    <property type="match status" value="1"/>
</dbReference>
<dbReference type="HAMAP" id="MF_00222">
    <property type="entry name" value="Shikimate_DH_AroE"/>
    <property type="match status" value="1"/>
</dbReference>
<dbReference type="InterPro" id="IPR036291">
    <property type="entry name" value="NAD(P)-bd_dom_sf"/>
</dbReference>
<evidence type="ECO:0000256" key="1">
    <source>
        <dbReference type="ARBA" id="ARBA00004842"/>
    </source>
</evidence>
<feature type="active site" description="Proton acceptor" evidence="11">
    <location>
        <position position="266"/>
    </location>
</feature>
<dbReference type="Pfam" id="PF18317">
    <property type="entry name" value="SDH_C"/>
    <property type="match status" value="1"/>
</dbReference>
<comment type="function">
    <text evidence="11">Involved in the biosynthesis of the chorismate, which leads to the biosynthesis of aromatic amino acids. Catalyzes the reversible NADPH linked reduction of 3-dehydroshikimate (DHSA) to yield shikimate (SA).</text>
</comment>
<dbReference type="PRINTS" id="PR01100">
    <property type="entry name" value="SHIKIMTKNASE"/>
</dbReference>
<dbReference type="STRING" id="937775.Metlim_1350"/>
<keyword evidence="8 11" id="KW-0560">Oxidoreductase</keyword>
<dbReference type="Pfam" id="PF01202">
    <property type="entry name" value="SKI"/>
    <property type="match status" value="1"/>
</dbReference>
<evidence type="ECO:0000313" key="16">
    <source>
        <dbReference type="Proteomes" id="UP000005741"/>
    </source>
</evidence>
<dbReference type="InterPro" id="IPR031322">
    <property type="entry name" value="Shikimate/glucono_kinase"/>
</dbReference>
<keyword evidence="5 15" id="KW-0418">Kinase</keyword>
<dbReference type="HOGENOM" id="CLU_598021_0_0_2"/>
<evidence type="ECO:0000256" key="8">
    <source>
        <dbReference type="ARBA" id="ARBA00023002"/>
    </source>
</evidence>
<sequence length="467" mass="51130">MTRIVLTGFRGSGKTTVGKLLSLKLNLPFIDTDTLIEEERGMSVSDIFEEFGEEDFRLTESSVISELPPGDCILSTGGGVILDHENVRVLRENSLVFFLNITPEESVRRITGSERPPLTSLPLDHEVAVIMKDRMPAYLRSSDFCIDGERGPEKVSDEIAGIVESGDLTTQGRELLQKFFKNSMMPSEAERILALDAVGERKAFNLCAISGNPCMHSKSPAIYRKIFENYGISGFYTYMEAADFGEIIRTAEISGMRGLSITIPFKEDAVDFMSEISPDAAAIGAVNTAVNFCGRFYGFNTDWIGIAEPLKSSFKNAGESIKGKSAVVVGAGGAARAAVYALIVLGFDVTVLNRNEKKAAELAESFECRSGGLNEIHSCVFDVIINATPVGMNRSGGSVVPESVLREGMRVFDLVYTPADTKLLKMAEKKGCIPISGTEMFVHQAVEQFFLMFGFRPEEEFIREAML</sequence>
<dbReference type="InterPro" id="IPR000623">
    <property type="entry name" value="Shikimate_kinase/TSH1"/>
</dbReference>
<dbReference type="SUPFAM" id="SSF53223">
    <property type="entry name" value="Aminoacid dehydrogenase-like, N-terminal domain"/>
    <property type="match status" value="1"/>
</dbReference>
<evidence type="ECO:0000259" key="12">
    <source>
        <dbReference type="Pfam" id="PF01488"/>
    </source>
</evidence>
<comment type="pathway">
    <text evidence="1">Metabolic intermediate biosynthesis; chorismate biosynthesis; chorismate from D-erythrose 4-phosphate and phosphoenolpyruvate: step 5/7.</text>
</comment>
<feature type="binding site" evidence="11">
    <location>
        <position position="444"/>
    </location>
    <ligand>
        <name>shikimate</name>
        <dbReference type="ChEBI" id="CHEBI:36208"/>
    </ligand>
</feature>
<dbReference type="PROSITE" id="PS01128">
    <property type="entry name" value="SHIKIMATE_KINASE"/>
    <property type="match status" value="1"/>
</dbReference>
<evidence type="ECO:0000259" key="13">
    <source>
        <dbReference type="Pfam" id="PF08501"/>
    </source>
</evidence>
<dbReference type="Proteomes" id="UP000005741">
    <property type="component" value="Chromosome"/>
</dbReference>
<dbReference type="SUPFAM" id="SSF51735">
    <property type="entry name" value="NAD(P)-binding Rossmann-fold domains"/>
    <property type="match status" value="1"/>
</dbReference>
<dbReference type="Gene3D" id="3.40.50.10860">
    <property type="entry name" value="Leucine Dehydrogenase, chain A, domain 1"/>
    <property type="match status" value="1"/>
</dbReference>
<comment type="catalytic activity">
    <reaction evidence="10">
        <text>shikimate + ATP = 3-phosphoshikimate + ADP + H(+)</text>
        <dbReference type="Rhea" id="RHEA:13121"/>
        <dbReference type="ChEBI" id="CHEBI:15378"/>
        <dbReference type="ChEBI" id="CHEBI:30616"/>
        <dbReference type="ChEBI" id="CHEBI:36208"/>
        <dbReference type="ChEBI" id="CHEBI:145989"/>
        <dbReference type="ChEBI" id="CHEBI:456216"/>
        <dbReference type="EC" id="2.7.1.71"/>
    </reaction>
</comment>
<dbReference type="FunCoup" id="H1Z1Z2">
    <property type="interactions" value="81"/>
</dbReference>
<dbReference type="OrthoDB" id="8744at2157"/>
<dbReference type="UniPathway" id="UPA00053">
    <property type="reaction ID" value="UER00087"/>
</dbReference>
<feature type="domain" description="Shikimate dehydrogenase substrate binding N-terminal" evidence="13">
    <location>
        <begin position="209"/>
        <end position="288"/>
    </location>
</feature>
<dbReference type="EMBL" id="CM001436">
    <property type="protein sequence ID" value="EHQ35459.1"/>
    <property type="molecule type" value="Genomic_DNA"/>
</dbReference>
<feature type="binding site" evidence="11">
    <location>
        <position position="302"/>
    </location>
    <ligand>
        <name>shikimate</name>
        <dbReference type="ChEBI" id="CHEBI:36208"/>
    </ligand>
</feature>
<dbReference type="InParanoid" id="H1Z1Z2"/>
<dbReference type="PANTHER" id="PTHR21089">
    <property type="entry name" value="SHIKIMATE DEHYDROGENASE"/>
    <property type="match status" value="1"/>
</dbReference>
<keyword evidence="2 11" id="KW-0028">Amino-acid biosynthesis</keyword>
<accession>H1Z1Z2</accession>
<dbReference type="GO" id="GO:0050661">
    <property type="term" value="F:NADP binding"/>
    <property type="evidence" value="ECO:0007669"/>
    <property type="project" value="InterPro"/>
</dbReference>
<keyword evidence="16" id="KW-1185">Reference proteome</keyword>
<dbReference type="SMR" id="H1Z1Z2"/>
<dbReference type="SUPFAM" id="SSF52540">
    <property type="entry name" value="P-loop containing nucleoside triphosphate hydrolases"/>
    <property type="match status" value="1"/>
</dbReference>
<dbReference type="Pfam" id="PF08501">
    <property type="entry name" value="Shikimate_dh_N"/>
    <property type="match status" value="1"/>
</dbReference>
<feature type="binding site" evidence="11">
    <location>
        <position position="414"/>
    </location>
    <ligand>
        <name>NADP(+)</name>
        <dbReference type="ChEBI" id="CHEBI:58349"/>
    </ligand>
</feature>
<dbReference type="InterPro" id="IPR006151">
    <property type="entry name" value="Shikm_DH/Glu-tRNA_Rdtase"/>
</dbReference>
<dbReference type="GO" id="GO:0004764">
    <property type="term" value="F:shikimate 3-dehydrogenase (NADP+) activity"/>
    <property type="evidence" value="ECO:0007669"/>
    <property type="project" value="UniProtKB-UniRule"/>
</dbReference>
<keyword evidence="4" id="KW-0547">Nucleotide-binding</keyword>
<dbReference type="InterPro" id="IPR041121">
    <property type="entry name" value="SDH_C"/>
</dbReference>
<evidence type="ECO:0000313" key="15">
    <source>
        <dbReference type="EMBL" id="EHQ35459.1"/>
    </source>
</evidence>
<dbReference type="GO" id="GO:0004765">
    <property type="term" value="F:shikimate kinase activity"/>
    <property type="evidence" value="ECO:0007669"/>
    <property type="project" value="UniProtKB-EC"/>
</dbReference>
<dbReference type="CDD" id="cd00464">
    <property type="entry name" value="SK"/>
    <property type="match status" value="1"/>
</dbReference>
<dbReference type="InterPro" id="IPR023000">
    <property type="entry name" value="Shikimate_kinase_CS"/>
</dbReference>
<dbReference type="InterPro" id="IPR022893">
    <property type="entry name" value="Shikimate_DH_fam"/>
</dbReference>
<evidence type="ECO:0000256" key="6">
    <source>
        <dbReference type="ARBA" id="ARBA00022840"/>
    </source>
</evidence>
<dbReference type="NCBIfam" id="TIGR00507">
    <property type="entry name" value="aroE"/>
    <property type="match status" value="1"/>
</dbReference>
<dbReference type="InterPro" id="IPR046346">
    <property type="entry name" value="Aminoacid_DH-like_N_sf"/>
</dbReference>
<comment type="subunit">
    <text evidence="11">Homodimer.</text>
</comment>
<dbReference type="HAMAP" id="MF_00109">
    <property type="entry name" value="Shikimate_kinase"/>
    <property type="match status" value="1"/>
</dbReference>
<feature type="domain" description="SDH C-terminal" evidence="14">
    <location>
        <begin position="437"/>
        <end position="467"/>
    </location>
</feature>
<dbReference type="GO" id="GO:0008652">
    <property type="term" value="P:amino acid biosynthetic process"/>
    <property type="evidence" value="ECO:0007669"/>
    <property type="project" value="UniProtKB-KW"/>
</dbReference>
<proteinExistence type="inferred from homology"/>
<evidence type="ECO:0000256" key="4">
    <source>
        <dbReference type="ARBA" id="ARBA00022741"/>
    </source>
</evidence>
<dbReference type="CDD" id="cd01065">
    <property type="entry name" value="NAD_bind_Shikimate_DH"/>
    <property type="match status" value="1"/>
</dbReference>
<comment type="similarity">
    <text evidence="11">Belongs to the shikimate dehydrogenase family.</text>
</comment>
<feature type="binding site" evidence="11">
    <location>
        <position position="287"/>
    </location>
    <ligand>
        <name>shikimate</name>
        <dbReference type="ChEBI" id="CHEBI:36208"/>
    </ligand>
</feature>
<evidence type="ECO:0000259" key="14">
    <source>
        <dbReference type="Pfam" id="PF18317"/>
    </source>
</evidence>
<dbReference type="GO" id="GO:0019632">
    <property type="term" value="P:shikimate metabolic process"/>
    <property type="evidence" value="ECO:0007669"/>
    <property type="project" value="InterPro"/>
</dbReference>
<keyword evidence="3 15" id="KW-0808">Transferase</keyword>
<keyword evidence="7 11" id="KW-0521">NADP</keyword>